<dbReference type="AlphaFoldDB" id="A0A8C0D1Y9"/>
<sequence>MLPGGGGVAGTPSLSKAWALCSPFTRPGSFPLTPHPSLPLHSWEAVTGVWGRGRGCDELGQLAPPVLWLRWGARKLGRHICRVPSPGSPALAVWHPGCPTGRDRKLPPSLGSLPWHRPDLFSPRSSCRCLLGKRAGSSAVGQGPQPESPSHTLSPNSRPCLSLLPHPYPRKRRSRSWRLTWMNSWTWRAMIPELPGSRSCWLTVTNPLRPSSLACWTRSGACRS</sequence>
<accession>A0A8C0D1Y9</accession>
<dbReference type="Ensembl" id="ENSBMST00010016386.1">
    <property type="protein sequence ID" value="ENSBMSP00010014800.1"/>
    <property type="gene ID" value="ENSBMSG00010010781.1"/>
</dbReference>
<proteinExistence type="predicted"/>
<feature type="region of interest" description="Disordered" evidence="1">
    <location>
        <begin position="137"/>
        <end position="158"/>
    </location>
</feature>
<reference evidence="2" key="1">
    <citation type="submission" date="2023-09" db="UniProtKB">
        <authorList>
            <consortium name="Ensembl"/>
        </authorList>
    </citation>
    <scope>IDENTIFICATION</scope>
</reference>
<name>A0A8C0D1Y9_BALMU</name>
<feature type="compositionally biased region" description="Polar residues" evidence="1">
    <location>
        <begin position="148"/>
        <end position="158"/>
    </location>
</feature>
<protein>
    <submittedName>
        <fullName evidence="2">Uncharacterized protein</fullName>
    </submittedName>
</protein>
<organism evidence="2">
    <name type="scientific">Balaenoptera musculus</name>
    <name type="common">Blue whale</name>
    <dbReference type="NCBI Taxonomy" id="9771"/>
    <lineage>
        <taxon>Eukaryota</taxon>
        <taxon>Metazoa</taxon>
        <taxon>Chordata</taxon>
        <taxon>Craniata</taxon>
        <taxon>Vertebrata</taxon>
        <taxon>Euteleostomi</taxon>
        <taxon>Mammalia</taxon>
        <taxon>Eutheria</taxon>
        <taxon>Laurasiatheria</taxon>
        <taxon>Artiodactyla</taxon>
        <taxon>Whippomorpha</taxon>
        <taxon>Cetacea</taxon>
        <taxon>Mysticeti</taxon>
        <taxon>Balaenopteridae</taxon>
        <taxon>Balaenoptera</taxon>
    </lineage>
</organism>
<evidence type="ECO:0000313" key="2">
    <source>
        <dbReference type="Ensembl" id="ENSBMSP00010014800.1"/>
    </source>
</evidence>
<evidence type="ECO:0000256" key="1">
    <source>
        <dbReference type="SAM" id="MobiDB-lite"/>
    </source>
</evidence>